<proteinExistence type="predicted"/>
<name>A0ACD5Z7J5_AVESA</name>
<accession>A0ACD5Z7J5</accession>
<dbReference type="EnsemblPlants" id="AVESA.00010b.r2.6CG1114950.1">
    <property type="protein sequence ID" value="AVESA.00010b.r2.6CG1114950.1.CDS"/>
    <property type="gene ID" value="AVESA.00010b.r2.6CG1114950"/>
</dbReference>
<protein>
    <submittedName>
        <fullName evidence="1">Uncharacterized protein</fullName>
    </submittedName>
</protein>
<sequence>MERLNKDFGKFCQKNKKTLAPDQFGHLSVADPWTLAPLGFTSRSLSPTLSLRQSLPGAAAQEPAAMALEHFFGYLLGKRHGARRAMLDLEISLRAKDPVTPLEDTELYSTTVKASLAYFFTFVGTGSLVWFATRKAPKYLGIRPMPRLLSLCYCLGCACIFGDMKYYESYHESATDVLEGGEELKKMELAKIILNKHSTDELLVGVVKRHFIAENLLSDEHQDQRLFRWRQRNSHVDYSFKERMKEYEANNSADDEAESSVNTRVCEEEEEEEDSLACILGTLGNSTEMSTEVAQ</sequence>
<reference evidence="1" key="1">
    <citation type="submission" date="2021-05" db="EMBL/GenBank/DDBJ databases">
        <authorList>
            <person name="Scholz U."/>
            <person name="Mascher M."/>
            <person name="Fiebig A."/>
        </authorList>
    </citation>
    <scope>NUCLEOTIDE SEQUENCE [LARGE SCALE GENOMIC DNA]</scope>
</reference>
<keyword evidence="2" id="KW-1185">Reference proteome</keyword>
<organism evidence="1 2">
    <name type="scientific">Avena sativa</name>
    <name type="common">Oat</name>
    <dbReference type="NCBI Taxonomy" id="4498"/>
    <lineage>
        <taxon>Eukaryota</taxon>
        <taxon>Viridiplantae</taxon>
        <taxon>Streptophyta</taxon>
        <taxon>Embryophyta</taxon>
        <taxon>Tracheophyta</taxon>
        <taxon>Spermatophyta</taxon>
        <taxon>Magnoliopsida</taxon>
        <taxon>Liliopsida</taxon>
        <taxon>Poales</taxon>
        <taxon>Poaceae</taxon>
        <taxon>BOP clade</taxon>
        <taxon>Pooideae</taxon>
        <taxon>Poodae</taxon>
        <taxon>Poeae</taxon>
        <taxon>Poeae Chloroplast Group 1 (Aveneae type)</taxon>
        <taxon>Aveninae</taxon>
        <taxon>Avena</taxon>
    </lineage>
</organism>
<dbReference type="Proteomes" id="UP001732700">
    <property type="component" value="Chromosome 6C"/>
</dbReference>
<evidence type="ECO:0000313" key="1">
    <source>
        <dbReference type="EnsemblPlants" id="AVESA.00010b.r2.6CG1114950.1.CDS"/>
    </source>
</evidence>
<reference evidence="1" key="2">
    <citation type="submission" date="2025-09" db="UniProtKB">
        <authorList>
            <consortium name="EnsemblPlants"/>
        </authorList>
    </citation>
    <scope>IDENTIFICATION</scope>
</reference>
<evidence type="ECO:0000313" key="2">
    <source>
        <dbReference type="Proteomes" id="UP001732700"/>
    </source>
</evidence>